<dbReference type="AlphaFoldDB" id="A0A1V6WGE1"/>
<dbReference type="STRING" id="60175.A0A1V6WGE1"/>
<evidence type="ECO:0000313" key="2">
    <source>
        <dbReference type="EMBL" id="OQE61954.1"/>
    </source>
</evidence>
<name>A0A1V6WGE1_PENNA</name>
<comment type="caution">
    <text evidence="2">The sequence shown here is derived from an EMBL/GenBank/DDBJ whole genome shotgun (WGS) entry which is preliminary data.</text>
</comment>
<dbReference type="PANTHER" id="PTHR11439:SF483">
    <property type="entry name" value="PEPTIDE SYNTHASE GLIP-LIKE, PUTATIVE (AFU_ORTHOLOGUE AFUA_3G12920)-RELATED"/>
    <property type="match status" value="1"/>
</dbReference>
<dbReference type="Gene3D" id="3.30.70.270">
    <property type="match status" value="1"/>
</dbReference>
<dbReference type="PANTHER" id="PTHR11439">
    <property type="entry name" value="GAG-POL-RELATED RETROTRANSPOSON"/>
    <property type="match status" value="1"/>
</dbReference>
<organism evidence="2 3">
    <name type="scientific">Penicillium nalgiovense</name>
    <dbReference type="NCBI Taxonomy" id="60175"/>
    <lineage>
        <taxon>Eukaryota</taxon>
        <taxon>Fungi</taxon>
        <taxon>Dikarya</taxon>
        <taxon>Ascomycota</taxon>
        <taxon>Pezizomycotina</taxon>
        <taxon>Eurotiomycetes</taxon>
        <taxon>Eurotiomycetidae</taxon>
        <taxon>Eurotiales</taxon>
        <taxon>Aspergillaceae</taxon>
        <taxon>Penicillium</taxon>
    </lineage>
</organism>
<dbReference type="EMBL" id="MOOB01000274">
    <property type="protein sequence ID" value="OQE61954.1"/>
    <property type="molecule type" value="Genomic_DNA"/>
</dbReference>
<reference evidence="3" key="1">
    <citation type="journal article" date="2017" name="Nat. Microbiol.">
        <title>Global analysis of biosynthetic gene clusters reveals vast potential of secondary metabolite production in Penicillium species.</title>
        <authorList>
            <person name="Nielsen J.C."/>
            <person name="Grijseels S."/>
            <person name="Prigent S."/>
            <person name="Ji B."/>
            <person name="Dainat J."/>
            <person name="Nielsen K.F."/>
            <person name="Frisvad J.C."/>
            <person name="Workman M."/>
            <person name="Nielsen J."/>
        </authorList>
    </citation>
    <scope>NUCLEOTIDE SEQUENCE [LARGE SCALE GENOMIC DNA]</scope>
    <source>
        <strain evidence="3">IBT 13039</strain>
    </source>
</reference>
<keyword evidence="3" id="KW-1185">Reference proteome</keyword>
<proteinExistence type="predicted"/>
<protein>
    <recommendedName>
        <fullName evidence="1">Reverse transcriptase Ty1/copia-type domain-containing protein</fullName>
    </recommendedName>
</protein>
<evidence type="ECO:0000259" key="1">
    <source>
        <dbReference type="Pfam" id="PF07727"/>
    </source>
</evidence>
<gene>
    <name evidence="2" type="ORF">PENNAL_c0274G07729</name>
</gene>
<feature type="non-terminal residue" evidence="2">
    <location>
        <position position="212"/>
    </location>
</feature>
<dbReference type="InterPro" id="IPR043502">
    <property type="entry name" value="DNA/RNA_pol_sf"/>
</dbReference>
<sequence>MELPQGFEEPGYVCRLRRSLYGLKQAPRIWYQCVHRVLASHGFTMAQSDNCVFYKPDCVVCVYVDDFLVAAANTHEIEQVQRALQAEFRLNDLGTPQSFLGIEFDYHVDGSVSIHRHQYIQKVLADFGMETCQPKSTPMNPKQSLNHRPDEELPDEEAKARFATAIGSLMYLMVGTRPDIAFALGLLSRFTSQPQSHHQVALQRLLRYIKAT</sequence>
<evidence type="ECO:0000313" key="3">
    <source>
        <dbReference type="Proteomes" id="UP000191691"/>
    </source>
</evidence>
<dbReference type="OMA" id="STAWNEL"/>
<feature type="domain" description="Reverse transcriptase Ty1/copia-type" evidence="1">
    <location>
        <begin position="4"/>
        <end position="140"/>
    </location>
</feature>
<dbReference type="Proteomes" id="UP000191691">
    <property type="component" value="Unassembled WGS sequence"/>
</dbReference>
<accession>A0A1V6WGE1</accession>
<dbReference type="InterPro" id="IPR043128">
    <property type="entry name" value="Rev_trsase/Diguanyl_cyclase"/>
</dbReference>
<dbReference type="Pfam" id="PF07727">
    <property type="entry name" value="RVT_2"/>
    <property type="match status" value="1"/>
</dbReference>
<dbReference type="SUPFAM" id="SSF56672">
    <property type="entry name" value="DNA/RNA polymerases"/>
    <property type="match status" value="1"/>
</dbReference>
<dbReference type="InterPro" id="IPR013103">
    <property type="entry name" value="RVT_2"/>
</dbReference>